<dbReference type="EMBL" id="QMFB01000041">
    <property type="protein sequence ID" value="RAV10784.1"/>
    <property type="molecule type" value="Genomic_DNA"/>
</dbReference>
<keyword evidence="2" id="KW-1185">Reference proteome</keyword>
<name>A0A329LSM4_9BACL</name>
<evidence type="ECO:0000313" key="2">
    <source>
        <dbReference type="Proteomes" id="UP000250369"/>
    </source>
</evidence>
<dbReference type="AlphaFoldDB" id="A0A329LSM4"/>
<evidence type="ECO:0000313" key="1">
    <source>
        <dbReference type="EMBL" id="RAV10784.1"/>
    </source>
</evidence>
<sequence>MMEKQAKCTRVHFAEKGTRSLPEISLSKGIACYRSVLVMPINQAKLVQVCIYAQIIPSLPLKMKAE</sequence>
<proteinExistence type="predicted"/>
<organism evidence="1 2">
    <name type="scientific">Paenibacillus contaminans</name>
    <dbReference type="NCBI Taxonomy" id="450362"/>
    <lineage>
        <taxon>Bacteria</taxon>
        <taxon>Bacillati</taxon>
        <taxon>Bacillota</taxon>
        <taxon>Bacilli</taxon>
        <taxon>Bacillales</taxon>
        <taxon>Paenibacillaceae</taxon>
        <taxon>Paenibacillus</taxon>
    </lineage>
</organism>
<gene>
    <name evidence="1" type="ORF">DQG23_37175</name>
</gene>
<protein>
    <submittedName>
        <fullName evidence="1">Uncharacterized protein</fullName>
    </submittedName>
</protein>
<reference evidence="1 2" key="1">
    <citation type="journal article" date="2009" name="Int. J. Syst. Evol. Microbiol.">
        <title>Paenibacillus contaminans sp. nov., isolated from a contaminated laboratory plate.</title>
        <authorList>
            <person name="Chou J.H."/>
            <person name="Lee J.H."/>
            <person name="Lin M.C."/>
            <person name="Chang P.S."/>
            <person name="Arun A.B."/>
            <person name="Young C.C."/>
            <person name="Chen W.M."/>
        </authorList>
    </citation>
    <scope>NUCLEOTIDE SEQUENCE [LARGE SCALE GENOMIC DNA]</scope>
    <source>
        <strain evidence="1 2">CKOBP-6</strain>
    </source>
</reference>
<dbReference type="Proteomes" id="UP000250369">
    <property type="component" value="Unassembled WGS sequence"/>
</dbReference>
<comment type="caution">
    <text evidence="1">The sequence shown here is derived from an EMBL/GenBank/DDBJ whole genome shotgun (WGS) entry which is preliminary data.</text>
</comment>
<accession>A0A329LSM4</accession>